<protein>
    <submittedName>
        <fullName evidence="1">Uncharacterized protein</fullName>
    </submittedName>
</protein>
<dbReference type="AlphaFoldDB" id="A0A8S9IY70"/>
<comment type="caution">
    <text evidence="1">The sequence shown here is derived from an EMBL/GenBank/DDBJ whole genome shotgun (WGS) entry which is preliminary data.</text>
</comment>
<sequence>MAKIALRGEVPGKAVSWELGTTLRKGRRPDSTLNGMNSLEGGCSVESGFMGVPWKG</sequence>
<evidence type="ECO:0000313" key="1">
    <source>
        <dbReference type="EMBL" id="KAF2574774.1"/>
    </source>
</evidence>
<proteinExistence type="predicted"/>
<dbReference type="EMBL" id="QGKY02001015">
    <property type="protein sequence ID" value="KAF2574774.1"/>
    <property type="molecule type" value="Genomic_DNA"/>
</dbReference>
<name>A0A8S9IY70_BRACR</name>
<reference evidence="1" key="1">
    <citation type="submission" date="2019-12" db="EMBL/GenBank/DDBJ databases">
        <title>Genome sequencing and annotation of Brassica cretica.</title>
        <authorList>
            <person name="Studholme D.J."/>
            <person name="Sarris P.F."/>
        </authorList>
    </citation>
    <scope>NUCLEOTIDE SEQUENCE</scope>
    <source>
        <strain evidence="1">PFS-102/07</strain>
        <tissue evidence="1">Leaf</tissue>
    </source>
</reference>
<organism evidence="1">
    <name type="scientific">Brassica cretica</name>
    <name type="common">Mustard</name>
    <dbReference type="NCBI Taxonomy" id="69181"/>
    <lineage>
        <taxon>Eukaryota</taxon>
        <taxon>Viridiplantae</taxon>
        <taxon>Streptophyta</taxon>
        <taxon>Embryophyta</taxon>
        <taxon>Tracheophyta</taxon>
        <taxon>Spermatophyta</taxon>
        <taxon>Magnoliopsida</taxon>
        <taxon>eudicotyledons</taxon>
        <taxon>Gunneridae</taxon>
        <taxon>Pentapetalae</taxon>
        <taxon>rosids</taxon>
        <taxon>malvids</taxon>
        <taxon>Brassicales</taxon>
        <taxon>Brassicaceae</taxon>
        <taxon>Brassiceae</taxon>
        <taxon>Brassica</taxon>
    </lineage>
</organism>
<gene>
    <name evidence="1" type="ORF">F2Q70_00002952</name>
</gene>
<accession>A0A8S9IY70</accession>